<dbReference type="Proteomes" id="UP000070412">
    <property type="component" value="Unassembled WGS sequence"/>
</dbReference>
<comment type="similarity">
    <text evidence="1">Belongs to the short-chain dehydrogenases/reductases (SDR) family.</text>
</comment>
<accession>A0A834RCC6</accession>
<dbReference type="OrthoDB" id="6251714at2759"/>
<dbReference type="InterPro" id="IPR036291">
    <property type="entry name" value="NAD(P)-bd_dom_sf"/>
</dbReference>
<keyword evidence="4" id="KW-0812">Transmembrane</keyword>
<keyword evidence="2" id="KW-0560">Oxidoreductase</keyword>
<feature type="region of interest" description="Disordered" evidence="3">
    <location>
        <begin position="487"/>
        <end position="506"/>
    </location>
</feature>
<dbReference type="GO" id="GO:0016491">
    <property type="term" value="F:oxidoreductase activity"/>
    <property type="evidence" value="ECO:0007669"/>
    <property type="project" value="UniProtKB-KW"/>
</dbReference>
<name>A0A834RCC6_SARSC</name>
<dbReference type="PANTHER" id="PTHR43899:SF13">
    <property type="entry name" value="RH59310P"/>
    <property type="match status" value="1"/>
</dbReference>
<reference evidence="7" key="1">
    <citation type="journal article" date="2020" name="PLoS Negl. Trop. Dis.">
        <title>High-quality nuclear genome for Sarcoptes scabiei-A critical resource for a neglected parasite.</title>
        <authorList>
            <person name="Korhonen P.K."/>
            <person name="Gasser R.B."/>
            <person name="Ma G."/>
            <person name="Wang T."/>
            <person name="Stroehlein A.J."/>
            <person name="Young N.D."/>
            <person name="Ang C.S."/>
            <person name="Fernando D.D."/>
            <person name="Lu H.C."/>
            <person name="Taylor S."/>
            <person name="Reynolds S.L."/>
            <person name="Mofiz E."/>
            <person name="Najaraj S.H."/>
            <person name="Gowda H."/>
            <person name="Madugundu A."/>
            <person name="Renuse S."/>
            <person name="Holt D."/>
            <person name="Pandey A."/>
            <person name="Papenfuss A.T."/>
            <person name="Fischer K."/>
        </authorList>
    </citation>
    <scope>NUCLEOTIDE SEQUENCE [LARGE SCALE GENOMIC DNA]</scope>
</reference>
<reference evidence="5" key="2">
    <citation type="submission" date="2020-01" db="EMBL/GenBank/DDBJ databases">
        <authorList>
            <person name="Korhonen P.K.K."/>
            <person name="Guangxu M.G."/>
            <person name="Wang T.W."/>
            <person name="Stroehlein A.J.S."/>
            <person name="Young N.D."/>
            <person name="Ang C.-S.A."/>
            <person name="Fernando D.W.F."/>
            <person name="Lu H.L."/>
            <person name="Taylor S.T."/>
            <person name="Ehtesham M.E.M."/>
            <person name="Najaraj S.H.N."/>
            <person name="Harsha G.H.G."/>
            <person name="Madugundu A.M."/>
            <person name="Renuse S.R."/>
            <person name="Holt D.H."/>
            <person name="Pandey A.P."/>
            <person name="Papenfuss A.P."/>
            <person name="Gasser R.B.G."/>
            <person name="Fischer K.F."/>
        </authorList>
    </citation>
    <scope>NUCLEOTIDE SEQUENCE</scope>
    <source>
        <strain evidence="5">SSS_KF_BRIS2020</strain>
    </source>
</reference>
<feature type="compositionally biased region" description="Basic and acidic residues" evidence="3">
    <location>
        <begin position="534"/>
        <end position="548"/>
    </location>
</feature>
<feature type="region of interest" description="Disordered" evidence="3">
    <location>
        <begin position="410"/>
        <end position="431"/>
    </location>
</feature>
<gene>
    <name evidence="5" type="ORF">SSS_8457</name>
</gene>
<reference evidence="6" key="3">
    <citation type="submission" date="2022-06" db="UniProtKB">
        <authorList>
            <consortium name="EnsemblMetazoa"/>
        </authorList>
    </citation>
    <scope>IDENTIFICATION</scope>
</reference>
<dbReference type="Gene3D" id="3.40.50.720">
    <property type="entry name" value="NAD(P)-binding Rossmann-like Domain"/>
    <property type="match status" value="1"/>
</dbReference>
<dbReference type="PRINTS" id="PR00081">
    <property type="entry name" value="GDHRDH"/>
</dbReference>
<sequence>MESLWIILILPGIILLIKLFVYFVWILLSYLGQFFNLGVSLKPIDDEFAVINGATTPIGKEFAAKLFAFDYNLILIDQDESSLIRFKTRLLDLNRLSKRKIVIIQVDHIQLKSYDEIKAKLLRFDSISVLINCCEDQRRLPNKFWNYPERFNIESVSVNVIQPLKMMEILLPIFIAKNRGFIINLGSQAGDHGQPYHSTFSASKAFLHTLTDIVAIECRKYCVFLLTIKPCFEHHRSSKCFRSSCDVIAASALKTIGIEICTYGSFRHRLIGSLLDLSNYILGHRISLLIRAWLFSWRKSKRKQSKDDQFRSPTSLQTSTSATTISTIASVNQESNETPPFMLDTNESPSTKTMETISADESIPKIDFSRSPVLQKHALPEILIKLSEKNKRNSLKQLFSKSSIKFDRKRERKQSLRLRESSKRKQSDRLKHRNDDTLIVIDSLEAYRPQRKLFDNRSKTSKYQSSSIWGNYDSDLSSALAVTDLPDRDRKTTTTTTRTTTPISDYHNDLSETLSLESPSEFFSSLSTSSLETNDEKKNKTTNNEKNKNNAAGGGGGHKRKD</sequence>
<dbReference type="InterPro" id="IPR002347">
    <property type="entry name" value="SDR_fam"/>
</dbReference>
<evidence type="ECO:0000256" key="2">
    <source>
        <dbReference type="ARBA" id="ARBA00023002"/>
    </source>
</evidence>
<dbReference type="EnsemblMetazoa" id="SSS_8457s_mrna">
    <property type="protein sequence ID" value="KAF7492891.1"/>
    <property type="gene ID" value="SSS_8457"/>
</dbReference>
<dbReference type="SUPFAM" id="SSF51735">
    <property type="entry name" value="NAD(P)-binding Rossmann-fold domains"/>
    <property type="match status" value="1"/>
</dbReference>
<feature type="region of interest" description="Disordered" evidence="3">
    <location>
        <begin position="517"/>
        <end position="562"/>
    </location>
</feature>
<feature type="region of interest" description="Disordered" evidence="3">
    <location>
        <begin position="329"/>
        <end position="350"/>
    </location>
</feature>
<dbReference type="PANTHER" id="PTHR43899">
    <property type="entry name" value="RH59310P"/>
    <property type="match status" value="1"/>
</dbReference>
<protein>
    <submittedName>
        <fullName evidence="5">Very-long-chain 3-oxoacyl-CoA reductase</fullName>
    </submittedName>
</protein>
<evidence type="ECO:0000313" key="5">
    <source>
        <dbReference type="EMBL" id="KAF7492891.1"/>
    </source>
</evidence>
<dbReference type="InterPro" id="IPR051019">
    <property type="entry name" value="VLCFA-Steroid_DH"/>
</dbReference>
<dbReference type="Pfam" id="PF00106">
    <property type="entry name" value="adh_short"/>
    <property type="match status" value="1"/>
</dbReference>
<proteinExistence type="inferred from homology"/>
<keyword evidence="4" id="KW-0472">Membrane</keyword>
<dbReference type="EMBL" id="WVUK01000056">
    <property type="protein sequence ID" value="KAF7492891.1"/>
    <property type="molecule type" value="Genomic_DNA"/>
</dbReference>
<feature type="transmembrane region" description="Helical" evidence="4">
    <location>
        <begin position="6"/>
        <end position="28"/>
    </location>
</feature>
<dbReference type="AlphaFoldDB" id="A0A834RCC6"/>
<keyword evidence="4" id="KW-1133">Transmembrane helix</keyword>
<feature type="compositionally biased region" description="Low complexity" evidence="3">
    <location>
        <begin position="517"/>
        <end position="532"/>
    </location>
</feature>
<keyword evidence="7" id="KW-1185">Reference proteome</keyword>
<organism evidence="5">
    <name type="scientific">Sarcoptes scabiei</name>
    <name type="common">Itch mite</name>
    <name type="synonym">Acarus scabiei</name>
    <dbReference type="NCBI Taxonomy" id="52283"/>
    <lineage>
        <taxon>Eukaryota</taxon>
        <taxon>Metazoa</taxon>
        <taxon>Ecdysozoa</taxon>
        <taxon>Arthropoda</taxon>
        <taxon>Chelicerata</taxon>
        <taxon>Arachnida</taxon>
        <taxon>Acari</taxon>
        <taxon>Acariformes</taxon>
        <taxon>Sarcoptiformes</taxon>
        <taxon>Astigmata</taxon>
        <taxon>Psoroptidia</taxon>
        <taxon>Sarcoptoidea</taxon>
        <taxon>Sarcoptidae</taxon>
        <taxon>Sarcoptinae</taxon>
        <taxon>Sarcoptes</taxon>
    </lineage>
</organism>
<evidence type="ECO:0000256" key="1">
    <source>
        <dbReference type="ARBA" id="ARBA00006484"/>
    </source>
</evidence>
<evidence type="ECO:0000313" key="6">
    <source>
        <dbReference type="EnsemblMetazoa" id="KAF7492891.1"/>
    </source>
</evidence>
<evidence type="ECO:0000256" key="3">
    <source>
        <dbReference type="SAM" id="MobiDB-lite"/>
    </source>
</evidence>
<evidence type="ECO:0000313" key="7">
    <source>
        <dbReference type="Proteomes" id="UP000070412"/>
    </source>
</evidence>
<evidence type="ECO:0000256" key="4">
    <source>
        <dbReference type="SAM" id="Phobius"/>
    </source>
</evidence>